<dbReference type="EMBL" id="BSOA01000018">
    <property type="protein sequence ID" value="GLQ88529.1"/>
    <property type="molecule type" value="Genomic_DNA"/>
</dbReference>
<evidence type="ECO:0000256" key="1">
    <source>
        <dbReference type="ARBA" id="ARBA00022679"/>
    </source>
</evidence>
<accession>A0ABQ5XA67</accession>
<protein>
    <recommendedName>
        <fullName evidence="2">Glycosyltransferase subfamily 4-like N-terminal domain-containing protein</fullName>
    </recommendedName>
</protein>
<dbReference type="Gene3D" id="3.40.50.2000">
    <property type="entry name" value="Glycogen Phosphorylase B"/>
    <property type="match status" value="2"/>
</dbReference>
<dbReference type="Proteomes" id="UP001156627">
    <property type="component" value="Unassembled WGS sequence"/>
</dbReference>
<keyword evidence="4" id="KW-1185">Reference proteome</keyword>
<sequence>MMSVLFIGKRYYTNRDAFTEKYGRIYQLPWHWSRSGLPVRLWLLDYHGRTLDRRSSEELEVVSTPLRGIGWLAQCFRQAALRFSSKRPTIVVASGDCYIGMLGFLLARWCGARFVFDVYDKYDEFGGFRRPLGFDPFRYLLKRADANLFASRSLMESLGASTRMNLLVPNGVDQERFHPLDKLASRRALTLPEQAVFVGYFGSMEPDRGIPDLIAAVQILRAQGSPIELLLGGRLGEGINPHQDGVRYVGNVPFADVPPLLASCDVLAIPYRRSAFMDAAASVKIAEALACGQPLVATMTPNLIANFPAQAAALEGRLAEPGNAADLARVMALQLGEPTYSTLPENMAWSAIAALTSVSLGLADAPSGSFDAKG</sequence>
<name>A0ABQ5XA67_9GAMM</name>
<comment type="caution">
    <text evidence="3">The sequence shown here is derived from an EMBL/GenBank/DDBJ whole genome shotgun (WGS) entry which is preliminary data.</text>
</comment>
<dbReference type="PANTHER" id="PTHR46401:SF2">
    <property type="entry name" value="GLYCOSYLTRANSFERASE WBBK-RELATED"/>
    <property type="match status" value="1"/>
</dbReference>
<reference evidence="4" key="1">
    <citation type="journal article" date="2019" name="Int. J. Syst. Evol. Microbiol.">
        <title>The Global Catalogue of Microorganisms (GCM) 10K type strain sequencing project: providing services to taxonomists for standard genome sequencing and annotation.</title>
        <authorList>
            <consortium name="The Broad Institute Genomics Platform"/>
            <consortium name="The Broad Institute Genome Sequencing Center for Infectious Disease"/>
            <person name="Wu L."/>
            <person name="Ma J."/>
        </authorList>
    </citation>
    <scope>NUCLEOTIDE SEQUENCE [LARGE SCALE GENOMIC DNA]</scope>
    <source>
        <strain evidence="4">NBRC 111981</strain>
    </source>
</reference>
<dbReference type="PANTHER" id="PTHR46401">
    <property type="entry name" value="GLYCOSYLTRANSFERASE WBBK-RELATED"/>
    <property type="match status" value="1"/>
</dbReference>
<keyword evidence="1" id="KW-0808">Transferase</keyword>
<dbReference type="SUPFAM" id="SSF53756">
    <property type="entry name" value="UDP-Glycosyltransferase/glycogen phosphorylase"/>
    <property type="match status" value="1"/>
</dbReference>
<dbReference type="RefSeq" id="WP_284331970.1">
    <property type="nucleotide sequence ID" value="NZ_BSOA01000018.1"/>
</dbReference>
<evidence type="ECO:0000313" key="3">
    <source>
        <dbReference type="EMBL" id="GLQ88529.1"/>
    </source>
</evidence>
<dbReference type="InterPro" id="IPR028098">
    <property type="entry name" value="Glyco_trans_4-like_N"/>
</dbReference>
<feature type="domain" description="Glycosyltransferase subfamily 4-like N-terminal" evidence="2">
    <location>
        <begin position="31"/>
        <end position="161"/>
    </location>
</feature>
<evidence type="ECO:0000313" key="4">
    <source>
        <dbReference type="Proteomes" id="UP001156627"/>
    </source>
</evidence>
<dbReference type="Pfam" id="PF13579">
    <property type="entry name" value="Glyco_trans_4_4"/>
    <property type="match status" value="1"/>
</dbReference>
<proteinExistence type="predicted"/>
<gene>
    <name evidence="3" type="ORF">GCM10007898_20990</name>
</gene>
<dbReference type="Pfam" id="PF13692">
    <property type="entry name" value="Glyco_trans_1_4"/>
    <property type="match status" value="1"/>
</dbReference>
<organism evidence="3 4">
    <name type="scientific">Dyella flagellata</name>
    <dbReference type="NCBI Taxonomy" id="1867833"/>
    <lineage>
        <taxon>Bacteria</taxon>
        <taxon>Pseudomonadati</taxon>
        <taxon>Pseudomonadota</taxon>
        <taxon>Gammaproteobacteria</taxon>
        <taxon>Lysobacterales</taxon>
        <taxon>Rhodanobacteraceae</taxon>
        <taxon>Dyella</taxon>
    </lineage>
</organism>
<evidence type="ECO:0000259" key="2">
    <source>
        <dbReference type="Pfam" id="PF13579"/>
    </source>
</evidence>